<reference evidence="1 2" key="1">
    <citation type="submission" date="2015-04" db="EMBL/GenBank/DDBJ databases">
        <title>Complete genome sequence of Schizopora paradoxa KUC8140, a cosmopolitan wood degrader in East Asia.</title>
        <authorList>
            <consortium name="DOE Joint Genome Institute"/>
            <person name="Min B."/>
            <person name="Park H."/>
            <person name="Jang Y."/>
            <person name="Kim J.-J."/>
            <person name="Kim K.H."/>
            <person name="Pangilinan J."/>
            <person name="Lipzen A."/>
            <person name="Riley R."/>
            <person name="Grigoriev I.V."/>
            <person name="Spatafora J.W."/>
            <person name="Choi I.-G."/>
        </authorList>
    </citation>
    <scope>NUCLEOTIDE SEQUENCE [LARGE SCALE GENOMIC DNA]</scope>
    <source>
        <strain evidence="1 2">KUC8140</strain>
    </source>
</reference>
<protein>
    <recommendedName>
        <fullName evidence="3">F-box domain-containing protein</fullName>
    </recommendedName>
</protein>
<keyword evidence="2" id="KW-1185">Reference proteome</keyword>
<proteinExistence type="predicted"/>
<name>A0A0H2R7Y4_9AGAM</name>
<dbReference type="SUPFAM" id="SSF52047">
    <property type="entry name" value="RNI-like"/>
    <property type="match status" value="1"/>
</dbReference>
<dbReference type="InterPro" id="IPR032675">
    <property type="entry name" value="LRR_dom_sf"/>
</dbReference>
<accession>A0A0H2R7Y4</accession>
<evidence type="ECO:0000313" key="2">
    <source>
        <dbReference type="Proteomes" id="UP000053477"/>
    </source>
</evidence>
<dbReference type="InParanoid" id="A0A0H2R7Y4"/>
<evidence type="ECO:0008006" key="3">
    <source>
        <dbReference type="Google" id="ProtNLM"/>
    </source>
</evidence>
<evidence type="ECO:0000313" key="1">
    <source>
        <dbReference type="EMBL" id="KLO07924.1"/>
    </source>
</evidence>
<dbReference type="Proteomes" id="UP000053477">
    <property type="component" value="Unassembled WGS sequence"/>
</dbReference>
<sequence>MDTIASPDGTCLPVVAIQTRTTKLENNESAFVEPPCPILKLPNEILSCIIVIVFCPTNDNTDSTDSTLRKCMLAHLIPLHICRRFRAVAFETQSLFTFLANVDSMPYYIERALHQGWEAPLTVVVTRAAMSTSAFLPTILEHCRRIRTLKLIDVRWGPNNSDFESTVHELELGGAPSCQQFSMLEELTVEYKRFNDLPRFLEHWAMPKLRRLVVKNSIPRVVVTKMGSVFSSSLRSLHLEFDFVRWPMFDGFETLALMKFLDGRENLEHLSLVVDCAFRGAFPSPSESATLPAVTTFEIGTGKRTNRALLFSLLQTLRIPRLTTLTLSIAHLATDHDLMLTINGILLSNKSFGLVHNLELSLPSIKYLELLDLASIGLLGGSLKRVTVNVDGEHAKSFKIDGPSQGGERIITEEVSCS</sequence>
<dbReference type="AlphaFoldDB" id="A0A0H2R7Y4"/>
<gene>
    <name evidence="1" type="ORF">SCHPADRAFT_909057</name>
</gene>
<organism evidence="1 2">
    <name type="scientific">Schizopora paradoxa</name>
    <dbReference type="NCBI Taxonomy" id="27342"/>
    <lineage>
        <taxon>Eukaryota</taxon>
        <taxon>Fungi</taxon>
        <taxon>Dikarya</taxon>
        <taxon>Basidiomycota</taxon>
        <taxon>Agaricomycotina</taxon>
        <taxon>Agaricomycetes</taxon>
        <taxon>Hymenochaetales</taxon>
        <taxon>Schizoporaceae</taxon>
        <taxon>Schizopora</taxon>
    </lineage>
</organism>
<dbReference type="Gene3D" id="3.80.10.10">
    <property type="entry name" value="Ribonuclease Inhibitor"/>
    <property type="match status" value="1"/>
</dbReference>
<dbReference type="EMBL" id="KQ086114">
    <property type="protein sequence ID" value="KLO07924.1"/>
    <property type="molecule type" value="Genomic_DNA"/>
</dbReference>